<dbReference type="KEGG" id="foc:113208627"/>
<dbReference type="GO" id="GO:0005829">
    <property type="term" value="C:cytosol"/>
    <property type="evidence" value="ECO:0007669"/>
    <property type="project" value="UniProtKB-SubCell"/>
</dbReference>
<evidence type="ECO:0000256" key="14">
    <source>
        <dbReference type="ARBA" id="ARBA00034532"/>
    </source>
</evidence>
<evidence type="ECO:0000259" key="18">
    <source>
        <dbReference type="SMART" id="SM00382"/>
    </source>
</evidence>
<name>A0A6J1SJP9_FRAOC</name>
<dbReference type="Pfam" id="PF17862">
    <property type="entry name" value="AAA_lid_3"/>
    <property type="match status" value="1"/>
</dbReference>
<evidence type="ECO:0000256" key="6">
    <source>
        <dbReference type="ARBA" id="ARBA00022737"/>
    </source>
</evidence>
<keyword evidence="19" id="KW-1185">Reference proteome</keyword>
<dbReference type="InterPro" id="IPR015342">
    <property type="entry name" value="PEX1-N_C-lobe"/>
</dbReference>
<dbReference type="SUPFAM" id="SSF50692">
    <property type="entry name" value="ADC-like"/>
    <property type="match status" value="1"/>
</dbReference>
<evidence type="ECO:0000256" key="2">
    <source>
        <dbReference type="ARBA" id="ARBA00006914"/>
    </source>
</evidence>
<dbReference type="Proteomes" id="UP000504606">
    <property type="component" value="Unplaced"/>
</dbReference>
<feature type="domain" description="AAA+ ATPase" evidence="18">
    <location>
        <begin position="786"/>
        <end position="922"/>
    </location>
</feature>
<dbReference type="SUPFAM" id="SSF54585">
    <property type="entry name" value="Cdc48 domain 2-like"/>
    <property type="match status" value="1"/>
</dbReference>
<dbReference type="Gene3D" id="3.10.330.10">
    <property type="match status" value="1"/>
</dbReference>
<keyword evidence="3" id="KW-0813">Transport</keyword>
<evidence type="ECO:0000256" key="5">
    <source>
        <dbReference type="ARBA" id="ARBA00022593"/>
    </source>
</evidence>
<keyword evidence="9" id="KW-0067">ATP-binding</keyword>
<dbReference type="GO" id="GO:0005524">
    <property type="term" value="F:ATP binding"/>
    <property type="evidence" value="ECO:0007669"/>
    <property type="project" value="UniProtKB-KW"/>
</dbReference>
<dbReference type="InterPro" id="IPR050168">
    <property type="entry name" value="AAA_ATPase_domain"/>
</dbReference>
<proteinExistence type="inferred from homology"/>
<evidence type="ECO:0000256" key="16">
    <source>
        <dbReference type="ARBA" id="ARBA00048778"/>
    </source>
</evidence>
<dbReference type="OrthoDB" id="8173462at2759"/>
<evidence type="ECO:0000313" key="19">
    <source>
        <dbReference type="Proteomes" id="UP000504606"/>
    </source>
</evidence>
<accession>A0A6J1SJP9</accession>
<comment type="subunit">
    <text evidence="17">Interacts with PEX6; forming the PEX1-PEX6 AAA ATPase complex, which is composed of a heterohexamer formed by a trimer of PEX1-PEX6 dimers.</text>
</comment>
<evidence type="ECO:0000256" key="9">
    <source>
        <dbReference type="ARBA" id="ARBA00022840"/>
    </source>
</evidence>
<dbReference type="PANTHER" id="PTHR23077:SF12">
    <property type="entry name" value="PEROXISOMAL ATPASE PEX1"/>
    <property type="match status" value="1"/>
</dbReference>
<dbReference type="GO" id="GO:0005778">
    <property type="term" value="C:peroxisomal membrane"/>
    <property type="evidence" value="ECO:0007669"/>
    <property type="project" value="UniProtKB-SubCell"/>
</dbReference>
<keyword evidence="4" id="KW-0963">Cytoplasm</keyword>
<dbReference type="CTD" id="5189"/>
<sequence>MSGDLFKVQFVRFKTSFLYIPDKWIKKLKDIRKLDHESTIKVVYDTTKSAFFTLQQTVSQHDNVVGINATVASNLGLKEGDVISLVICSNPPHLHRVEMSPLSFDDLEMIEMSSGLLQSTLLNQVRVVWRGQLLTAWISSSVPIVLHVGSMDPDVVVGHLEQMTEVVIGDPISSNVTSLANNYLERGNMINDIASSGLNFASSVIKSIKRPSNSEDEKPLECKLSTEKKQYIFRVHPLGCDQSQFGPLDAFIPDSSMMNIFKVGKTNPESIFCQIKKIQYLTDANAKTNKLAEEGEKENCEQRTTEDLSTYVRLRSVTALEEAKDKYYSTDMRCIYLSNNLRNILSLEIGSRVILSDFNLKPLGGSFERIDIFPFYGLKCSELDKSLIKYIEKVRGGLLLCNNMLLTIPTENGYVDVELRFVPTSLSYYLVLPGQLDTKKIRTRLEKRSDKKLSLPHGKPFITKNGTEDLYLNHFLTNINEVLMTLNLTLGLEGGMKDQPLVRIKNNLLILGKSGAGKTSTASLICSILQGFPHHVHNAIIKCRPLKGKTVESLVKHIVSFIDDCVYHQPSILILDDLECIAGVPEDQDQNSQASSYFKRVGRMLIQLLSCLQSSHSVAIIATAPAVSSISPSVLPPRGVHFFNTRLELPELTKSDRQGVLEKLIHKKLSNKEVRELRCLDNIEDYAKKTEGYCCQDLADLVDKATLSACMRQVLSSKVPVLESCDMLQAVSESTPMLLRGVSLHKDSSLGWDDIGGLVEVKNELKEVFEWPVMYPELFQNSPLRQQSGLLLYGAPGTGKTMLAAAVASECGLNFISVKGPELLSKYIGASEEAVRNIFFKAQSAKPCVLFFDEFDSLAPRRGHDNTGVTDRVVNQLLTQLDGVESLTGVWVLAATSRPDLLDPALLRPGRLDRSVLCPLPDKEDRLAILMALSRKMNLDDDVDFTDIATQTEGFTGADLQSILYTAQLSAVEEQQSEMQGTAAFSQEEKHTPDRNTVLLKVTKFQLDSACKSTRPSLTIQERMKYQNIYKKFRAGREDNKSNILEGPPRATLA</sequence>
<evidence type="ECO:0000256" key="4">
    <source>
        <dbReference type="ARBA" id="ARBA00022490"/>
    </source>
</evidence>
<dbReference type="SMART" id="SM00382">
    <property type="entry name" value="AAA"/>
    <property type="match status" value="2"/>
</dbReference>
<dbReference type="GO" id="GO:0016558">
    <property type="term" value="P:protein import into peroxisome matrix"/>
    <property type="evidence" value="ECO:0007669"/>
    <property type="project" value="TreeGrafter"/>
</dbReference>
<dbReference type="AlphaFoldDB" id="A0A6J1SJP9"/>
<evidence type="ECO:0000256" key="15">
    <source>
        <dbReference type="ARBA" id="ARBA00046271"/>
    </source>
</evidence>
<organism evidence="19 20">
    <name type="scientific">Frankliniella occidentalis</name>
    <name type="common">Western flower thrips</name>
    <name type="synonym">Euthrips occidentalis</name>
    <dbReference type="NCBI Taxonomy" id="133901"/>
    <lineage>
        <taxon>Eukaryota</taxon>
        <taxon>Metazoa</taxon>
        <taxon>Ecdysozoa</taxon>
        <taxon>Arthropoda</taxon>
        <taxon>Hexapoda</taxon>
        <taxon>Insecta</taxon>
        <taxon>Pterygota</taxon>
        <taxon>Neoptera</taxon>
        <taxon>Paraneoptera</taxon>
        <taxon>Thysanoptera</taxon>
        <taxon>Terebrantia</taxon>
        <taxon>Thripoidea</taxon>
        <taxon>Thripidae</taxon>
        <taxon>Frankliniella</taxon>
    </lineage>
</organism>
<reference evidence="20" key="1">
    <citation type="submission" date="2025-08" db="UniProtKB">
        <authorList>
            <consortium name="RefSeq"/>
        </authorList>
    </citation>
    <scope>IDENTIFICATION</scope>
    <source>
        <tissue evidence="20">Whole organism</tissue>
    </source>
</reference>
<evidence type="ECO:0000256" key="1">
    <source>
        <dbReference type="ARBA" id="ARBA00004514"/>
    </source>
</evidence>
<dbReference type="PROSITE" id="PS00674">
    <property type="entry name" value="AAA"/>
    <property type="match status" value="1"/>
</dbReference>
<keyword evidence="11" id="KW-0472">Membrane</keyword>
<keyword evidence="10" id="KW-0653">Protein transport</keyword>
<keyword evidence="7" id="KW-0547">Nucleotide-binding</keyword>
<dbReference type="Gene3D" id="2.40.40.20">
    <property type="match status" value="1"/>
</dbReference>
<evidence type="ECO:0000256" key="11">
    <source>
        <dbReference type="ARBA" id="ARBA00023136"/>
    </source>
</evidence>
<evidence type="ECO:0000256" key="17">
    <source>
        <dbReference type="ARBA" id="ARBA00064205"/>
    </source>
</evidence>
<evidence type="ECO:0000313" key="20">
    <source>
        <dbReference type="RefSeq" id="XP_026281494.2"/>
    </source>
</evidence>
<dbReference type="Gene3D" id="3.40.50.300">
    <property type="entry name" value="P-loop containing nucleotide triphosphate hydrolases"/>
    <property type="match status" value="2"/>
</dbReference>
<comment type="catalytic activity">
    <reaction evidence="16">
        <text>ATP + H2O = ADP + phosphate + H(+)</text>
        <dbReference type="Rhea" id="RHEA:13065"/>
        <dbReference type="ChEBI" id="CHEBI:15377"/>
        <dbReference type="ChEBI" id="CHEBI:15378"/>
        <dbReference type="ChEBI" id="CHEBI:30616"/>
        <dbReference type="ChEBI" id="CHEBI:43474"/>
        <dbReference type="ChEBI" id="CHEBI:456216"/>
    </reaction>
    <physiologicalReaction direction="left-to-right" evidence="16">
        <dbReference type="Rhea" id="RHEA:13066"/>
    </physiologicalReaction>
</comment>
<dbReference type="Pfam" id="PF00004">
    <property type="entry name" value="AAA"/>
    <property type="match status" value="2"/>
</dbReference>
<evidence type="ECO:0000256" key="7">
    <source>
        <dbReference type="ARBA" id="ARBA00022741"/>
    </source>
</evidence>
<gene>
    <name evidence="20" type="primary">LOC113208627</name>
</gene>
<keyword evidence="12" id="KW-0576">Peroxisome</keyword>
<keyword evidence="6" id="KW-0677">Repeat</keyword>
<feature type="domain" description="AAA+ ATPase" evidence="18">
    <location>
        <begin position="504"/>
        <end position="648"/>
    </location>
</feature>
<dbReference type="InterPro" id="IPR003593">
    <property type="entry name" value="AAA+_ATPase"/>
</dbReference>
<evidence type="ECO:0000256" key="3">
    <source>
        <dbReference type="ARBA" id="ARBA00022448"/>
    </source>
</evidence>
<keyword evidence="5" id="KW-0962">Peroxisome biogenesis</keyword>
<evidence type="ECO:0000256" key="10">
    <source>
        <dbReference type="ARBA" id="ARBA00022927"/>
    </source>
</evidence>
<dbReference type="GeneID" id="113208627"/>
<evidence type="ECO:0000256" key="13">
    <source>
        <dbReference type="ARBA" id="ARBA00032509"/>
    </source>
</evidence>
<dbReference type="GO" id="GO:0016887">
    <property type="term" value="F:ATP hydrolysis activity"/>
    <property type="evidence" value="ECO:0007669"/>
    <property type="project" value="InterPro"/>
</dbReference>
<dbReference type="InterPro" id="IPR027417">
    <property type="entry name" value="P-loop_NTPase"/>
</dbReference>
<dbReference type="FunFam" id="3.40.50.300:FF:000149">
    <property type="entry name" value="Nuclear valosin-containing protein-like"/>
    <property type="match status" value="1"/>
</dbReference>
<keyword evidence="8" id="KW-0378">Hydrolase</keyword>
<dbReference type="CDD" id="cd19526">
    <property type="entry name" value="RecA-like_PEX1_r2"/>
    <property type="match status" value="1"/>
</dbReference>
<protein>
    <recommendedName>
        <fullName evidence="14">Peroxisomal ATPase PEX1</fullName>
    </recommendedName>
    <alternativeName>
        <fullName evidence="13">Peroxin-1</fullName>
    </alternativeName>
</protein>
<evidence type="ECO:0000256" key="12">
    <source>
        <dbReference type="ARBA" id="ARBA00023140"/>
    </source>
</evidence>
<dbReference type="InterPro" id="IPR003960">
    <property type="entry name" value="ATPase_AAA_CS"/>
</dbReference>
<dbReference type="InterPro" id="IPR029067">
    <property type="entry name" value="CDC48_domain_2-like_sf"/>
</dbReference>
<dbReference type="FunFam" id="1.10.8.60:FF:000105">
    <property type="entry name" value="PeRoXisome assembly factor"/>
    <property type="match status" value="1"/>
</dbReference>
<dbReference type="InterPro" id="IPR003959">
    <property type="entry name" value="ATPase_AAA_core"/>
</dbReference>
<dbReference type="RefSeq" id="XP_026281494.2">
    <property type="nucleotide sequence ID" value="XM_026425709.2"/>
</dbReference>
<dbReference type="InterPro" id="IPR041569">
    <property type="entry name" value="AAA_lid_3"/>
</dbReference>
<comment type="subcellular location">
    <subcellularLocation>
        <location evidence="1">Cytoplasm</location>
        <location evidence="1">Cytosol</location>
    </subcellularLocation>
    <subcellularLocation>
        <location evidence="15">Peroxisome membrane</location>
    </subcellularLocation>
</comment>
<comment type="similarity">
    <text evidence="2">Belongs to the AAA ATPase family.</text>
</comment>
<dbReference type="InterPro" id="IPR009010">
    <property type="entry name" value="Asp_de-COase-like_dom_sf"/>
</dbReference>
<dbReference type="Pfam" id="PF09262">
    <property type="entry name" value="PEX-1N"/>
    <property type="match status" value="1"/>
</dbReference>
<dbReference type="SUPFAM" id="SSF52540">
    <property type="entry name" value="P-loop containing nucleoside triphosphate hydrolases"/>
    <property type="match status" value="2"/>
</dbReference>
<dbReference type="Gene3D" id="1.10.8.60">
    <property type="match status" value="2"/>
</dbReference>
<dbReference type="PANTHER" id="PTHR23077">
    <property type="entry name" value="AAA-FAMILY ATPASE"/>
    <property type="match status" value="1"/>
</dbReference>
<evidence type="ECO:0000256" key="8">
    <source>
        <dbReference type="ARBA" id="ARBA00022801"/>
    </source>
</evidence>